<keyword evidence="2" id="KW-1185">Reference proteome</keyword>
<evidence type="ECO:0000313" key="1">
    <source>
        <dbReference type="EMBL" id="SFA40299.1"/>
    </source>
</evidence>
<accession>A0A1I0SLD6</accession>
<proteinExistence type="predicted"/>
<dbReference type="AlphaFoldDB" id="A0A1I0SLD6"/>
<sequence length="37" mass="4467">MGKAAREYAQTKDWENIFSELLSHYEQVIHTRHSRYA</sequence>
<dbReference type="EMBL" id="FOJQ01000003">
    <property type="protein sequence ID" value="SFA40299.1"/>
    <property type="molecule type" value="Genomic_DNA"/>
</dbReference>
<evidence type="ECO:0000313" key="2">
    <source>
        <dbReference type="Proteomes" id="UP000198979"/>
    </source>
</evidence>
<reference evidence="2" key="1">
    <citation type="submission" date="2016-10" db="EMBL/GenBank/DDBJ databases">
        <authorList>
            <person name="Varghese N."/>
            <person name="Submissions S."/>
        </authorList>
    </citation>
    <scope>NUCLEOTIDE SEQUENCE [LARGE SCALE GENOMIC DNA]</scope>
    <source>
        <strain evidence="2">K1</strain>
    </source>
</reference>
<dbReference type="RefSeq" id="WP_143091163.1">
    <property type="nucleotide sequence ID" value="NZ_FOJQ01000003.1"/>
</dbReference>
<dbReference type="Proteomes" id="UP000198979">
    <property type="component" value="Unassembled WGS sequence"/>
</dbReference>
<dbReference type="OrthoDB" id="9802525at2"/>
<organism evidence="1 2">
    <name type="scientific">Anoxybacillus pushchinoensis</name>
    <dbReference type="NCBI Taxonomy" id="150248"/>
    <lineage>
        <taxon>Bacteria</taxon>
        <taxon>Bacillati</taxon>
        <taxon>Bacillota</taxon>
        <taxon>Bacilli</taxon>
        <taxon>Bacillales</taxon>
        <taxon>Anoxybacillaceae</taxon>
        <taxon>Anoxybacillus</taxon>
    </lineage>
</organism>
<protein>
    <submittedName>
        <fullName evidence="1">Uncharacterized protein</fullName>
    </submittedName>
</protein>
<gene>
    <name evidence="1" type="ORF">SAMN05216169_100350</name>
</gene>
<name>A0A1I0SLD6_9BACL</name>